<dbReference type="SUPFAM" id="SSF88659">
    <property type="entry name" value="Sigma3 and sigma4 domains of RNA polymerase sigma factors"/>
    <property type="match status" value="1"/>
</dbReference>
<feature type="domain" description="RNA polymerase sigma factor 70 region 4 type 2" evidence="4">
    <location>
        <begin position="123"/>
        <end position="175"/>
    </location>
</feature>
<dbReference type="Pfam" id="PF08281">
    <property type="entry name" value="Sigma70_r4_2"/>
    <property type="match status" value="1"/>
</dbReference>
<keyword evidence="2" id="KW-0731">Sigma factor</keyword>
<keyword evidence="1" id="KW-0805">Transcription regulation</keyword>
<dbReference type="RefSeq" id="WP_345322723.1">
    <property type="nucleotide sequence ID" value="NZ_BAABGA010000035.1"/>
</dbReference>
<organism evidence="5 6">
    <name type="scientific">Novipirellula rosea</name>
    <dbReference type="NCBI Taxonomy" id="1031540"/>
    <lineage>
        <taxon>Bacteria</taxon>
        <taxon>Pseudomonadati</taxon>
        <taxon>Planctomycetota</taxon>
        <taxon>Planctomycetia</taxon>
        <taxon>Pirellulales</taxon>
        <taxon>Pirellulaceae</taxon>
        <taxon>Novipirellula</taxon>
    </lineage>
</organism>
<dbReference type="InterPro" id="IPR013324">
    <property type="entry name" value="RNA_pol_sigma_r3/r4-like"/>
</dbReference>
<dbReference type="NCBIfam" id="TIGR02937">
    <property type="entry name" value="sigma70-ECF"/>
    <property type="match status" value="1"/>
</dbReference>
<dbReference type="InterPro" id="IPR013249">
    <property type="entry name" value="RNA_pol_sigma70_r4_t2"/>
</dbReference>
<sequence>MIEEDFWAERHRDYLRLLGLAQLSPGAQAKIDLSGVIQTTMLEAHHNEKLATNAVEHQLPWLRRVFLNNLLDALRKRRAKRRDMRRERSLEDPIEQSASRLEMYLQVAESSPCTKAIQQERAELLLQAIAGLPDDQRTAIELHHLQELPLEQIAATMDRPKGAVAALIYRGMKKLRATIDESCD</sequence>
<evidence type="ECO:0000313" key="5">
    <source>
        <dbReference type="EMBL" id="GAA4454325.1"/>
    </source>
</evidence>
<dbReference type="InterPro" id="IPR039425">
    <property type="entry name" value="RNA_pol_sigma-70-like"/>
</dbReference>
<reference evidence="6" key="1">
    <citation type="journal article" date="2019" name="Int. J. Syst. Evol. Microbiol.">
        <title>The Global Catalogue of Microorganisms (GCM) 10K type strain sequencing project: providing services to taxonomists for standard genome sequencing and annotation.</title>
        <authorList>
            <consortium name="The Broad Institute Genomics Platform"/>
            <consortium name="The Broad Institute Genome Sequencing Center for Infectious Disease"/>
            <person name="Wu L."/>
            <person name="Ma J."/>
        </authorList>
    </citation>
    <scope>NUCLEOTIDE SEQUENCE [LARGE SCALE GENOMIC DNA]</scope>
    <source>
        <strain evidence="6">JCM 17759</strain>
    </source>
</reference>
<dbReference type="PANTHER" id="PTHR43133">
    <property type="entry name" value="RNA POLYMERASE ECF-TYPE SIGMA FACTO"/>
    <property type="match status" value="1"/>
</dbReference>
<dbReference type="CDD" id="cd06171">
    <property type="entry name" value="Sigma70_r4"/>
    <property type="match status" value="1"/>
</dbReference>
<name>A0ABP8MSK2_9BACT</name>
<dbReference type="Proteomes" id="UP001500840">
    <property type="component" value="Unassembled WGS sequence"/>
</dbReference>
<evidence type="ECO:0000259" key="4">
    <source>
        <dbReference type="Pfam" id="PF08281"/>
    </source>
</evidence>
<comment type="caution">
    <text evidence="5">The sequence shown here is derived from an EMBL/GenBank/DDBJ whole genome shotgun (WGS) entry which is preliminary data.</text>
</comment>
<accession>A0ABP8MSK2</accession>
<dbReference type="InterPro" id="IPR014284">
    <property type="entry name" value="RNA_pol_sigma-70_dom"/>
</dbReference>
<proteinExistence type="predicted"/>
<gene>
    <name evidence="5" type="ORF">GCM10023156_26610</name>
</gene>
<evidence type="ECO:0000256" key="2">
    <source>
        <dbReference type="ARBA" id="ARBA00023082"/>
    </source>
</evidence>
<dbReference type="EMBL" id="BAABGA010000035">
    <property type="protein sequence ID" value="GAA4454325.1"/>
    <property type="molecule type" value="Genomic_DNA"/>
</dbReference>
<keyword evidence="6" id="KW-1185">Reference proteome</keyword>
<keyword evidence="3" id="KW-0804">Transcription</keyword>
<evidence type="ECO:0000256" key="1">
    <source>
        <dbReference type="ARBA" id="ARBA00023015"/>
    </source>
</evidence>
<protein>
    <submittedName>
        <fullName evidence="5">Sigma-70 family RNA polymerase sigma factor</fullName>
    </submittedName>
</protein>
<evidence type="ECO:0000256" key="3">
    <source>
        <dbReference type="ARBA" id="ARBA00023163"/>
    </source>
</evidence>
<dbReference type="InterPro" id="IPR036388">
    <property type="entry name" value="WH-like_DNA-bd_sf"/>
</dbReference>
<dbReference type="Gene3D" id="1.10.10.10">
    <property type="entry name" value="Winged helix-like DNA-binding domain superfamily/Winged helix DNA-binding domain"/>
    <property type="match status" value="1"/>
</dbReference>
<evidence type="ECO:0000313" key="6">
    <source>
        <dbReference type="Proteomes" id="UP001500840"/>
    </source>
</evidence>
<dbReference type="PANTHER" id="PTHR43133:SF51">
    <property type="entry name" value="RNA POLYMERASE SIGMA FACTOR"/>
    <property type="match status" value="1"/>
</dbReference>